<evidence type="ECO:0008006" key="3">
    <source>
        <dbReference type="Google" id="ProtNLM"/>
    </source>
</evidence>
<dbReference type="GO" id="GO:0003676">
    <property type="term" value="F:nucleic acid binding"/>
    <property type="evidence" value="ECO:0007669"/>
    <property type="project" value="InterPro"/>
</dbReference>
<dbReference type="AlphaFoldDB" id="A0A3Q2PBP0"/>
<dbReference type="Proteomes" id="UP000265000">
    <property type="component" value="Unplaced"/>
</dbReference>
<proteinExistence type="predicted"/>
<dbReference type="InterPro" id="IPR036397">
    <property type="entry name" value="RNaseH_sf"/>
</dbReference>
<evidence type="ECO:0000313" key="2">
    <source>
        <dbReference type="Proteomes" id="UP000265000"/>
    </source>
</evidence>
<accession>A0A3Q2PBP0</accession>
<protein>
    <recommendedName>
        <fullName evidence="3">Tc1-like transposase DDE domain-containing protein</fullName>
    </recommendedName>
</protein>
<evidence type="ECO:0000313" key="1">
    <source>
        <dbReference type="Ensembl" id="ENSFHEP00000009862.1"/>
    </source>
</evidence>
<sequence length="87" mass="10121">MVNALYMIPYNSTRIIFSQDTGLVPIIFRSSKFVDDEVIFQDDNTLRHSSMNVKTFLQDRHISLITWPANSSALDLIKDSWLKWGEK</sequence>
<organism evidence="1 2">
    <name type="scientific">Fundulus heteroclitus</name>
    <name type="common">Killifish</name>
    <name type="synonym">Mummichog</name>
    <dbReference type="NCBI Taxonomy" id="8078"/>
    <lineage>
        <taxon>Eukaryota</taxon>
        <taxon>Metazoa</taxon>
        <taxon>Chordata</taxon>
        <taxon>Craniata</taxon>
        <taxon>Vertebrata</taxon>
        <taxon>Euteleostomi</taxon>
        <taxon>Actinopterygii</taxon>
        <taxon>Neopterygii</taxon>
        <taxon>Teleostei</taxon>
        <taxon>Neoteleostei</taxon>
        <taxon>Acanthomorphata</taxon>
        <taxon>Ovalentaria</taxon>
        <taxon>Atherinomorphae</taxon>
        <taxon>Cyprinodontiformes</taxon>
        <taxon>Fundulidae</taxon>
        <taxon>Fundulus</taxon>
    </lineage>
</organism>
<dbReference type="Gene3D" id="3.30.420.10">
    <property type="entry name" value="Ribonuclease H-like superfamily/Ribonuclease H"/>
    <property type="match status" value="1"/>
</dbReference>
<reference evidence="1" key="2">
    <citation type="submission" date="2025-09" db="UniProtKB">
        <authorList>
            <consortium name="Ensembl"/>
        </authorList>
    </citation>
    <scope>IDENTIFICATION</scope>
</reference>
<name>A0A3Q2PBP0_FUNHE</name>
<dbReference type="Ensembl" id="ENSFHET00000016397.1">
    <property type="protein sequence ID" value="ENSFHEP00000009862.1"/>
    <property type="gene ID" value="ENSFHEG00000011127.1"/>
</dbReference>
<keyword evidence="2" id="KW-1185">Reference proteome</keyword>
<reference evidence="1" key="1">
    <citation type="submission" date="2025-08" db="UniProtKB">
        <authorList>
            <consortium name="Ensembl"/>
        </authorList>
    </citation>
    <scope>IDENTIFICATION</scope>
</reference>